<accession>A0A5S3Z8B1</accession>
<evidence type="ECO:0000259" key="3">
    <source>
        <dbReference type="Pfam" id="PF01464"/>
    </source>
</evidence>
<organism evidence="4 5">
    <name type="scientific">Pseudoalteromonas ruthenica</name>
    <dbReference type="NCBI Taxonomy" id="151081"/>
    <lineage>
        <taxon>Bacteria</taxon>
        <taxon>Pseudomonadati</taxon>
        <taxon>Pseudomonadota</taxon>
        <taxon>Gammaproteobacteria</taxon>
        <taxon>Alteromonadales</taxon>
        <taxon>Pseudoalteromonadaceae</taxon>
        <taxon>Pseudoalteromonas</taxon>
    </lineage>
</organism>
<feature type="domain" description="Transglycosylase SLT" evidence="3">
    <location>
        <begin position="84"/>
        <end position="179"/>
    </location>
</feature>
<dbReference type="PROSITE" id="PS51257">
    <property type="entry name" value="PROKAR_LIPOPROTEIN"/>
    <property type="match status" value="1"/>
</dbReference>
<feature type="signal peptide" evidence="2">
    <location>
        <begin position="1"/>
        <end position="22"/>
    </location>
</feature>
<dbReference type="CDD" id="cd16896">
    <property type="entry name" value="LT_Slt70-like"/>
    <property type="match status" value="1"/>
</dbReference>
<comment type="caution">
    <text evidence="4">The sequence shown here is derived from an EMBL/GenBank/DDBJ whole genome shotgun (WGS) entry which is preliminary data.</text>
</comment>
<dbReference type="Proteomes" id="UP000305874">
    <property type="component" value="Unassembled WGS sequence"/>
</dbReference>
<keyword evidence="2" id="KW-0732">Signal</keyword>
<evidence type="ECO:0000256" key="2">
    <source>
        <dbReference type="SAM" id="SignalP"/>
    </source>
</evidence>
<feature type="chain" id="PRO_5024451918" evidence="2">
    <location>
        <begin position="23"/>
        <end position="224"/>
    </location>
</feature>
<dbReference type="AlphaFoldDB" id="A0A5S3Z8B1"/>
<dbReference type="Pfam" id="PF01464">
    <property type="entry name" value="SLT"/>
    <property type="match status" value="1"/>
</dbReference>
<evidence type="ECO:0000256" key="1">
    <source>
        <dbReference type="ARBA" id="ARBA00007734"/>
    </source>
</evidence>
<dbReference type="InterPro" id="IPR023346">
    <property type="entry name" value="Lysozyme-like_dom_sf"/>
</dbReference>
<dbReference type="PANTHER" id="PTHR37423">
    <property type="entry name" value="SOLUBLE LYTIC MUREIN TRANSGLYCOSYLASE-RELATED"/>
    <property type="match status" value="1"/>
</dbReference>
<protein>
    <submittedName>
        <fullName evidence="4">Lytic transglycosylase domain-containing protein</fullName>
    </submittedName>
</protein>
<reference evidence="4 5" key="1">
    <citation type="submission" date="2017-12" db="EMBL/GenBank/DDBJ databases">
        <authorList>
            <person name="Paulsen S."/>
            <person name="Gram L.K."/>
        </authorList>
    </citation>
    <scope>NUCLEOTIDE SEQUENCE [LARGE SCALE GENOMIC DNA]</scope>
    <source>
        <strain evidence="4 5">S2897</strain>
    </source>
</reference>
<reference evidence="5" key="2">
    <citation type="submission" date="2019-06" db="EMBL/GenBank/DDBJ databases">
        <title>Co-occurence of chitin degradation, pigmentation and bioactivity in marine Pseudoalteromonas.</title>
        <authorList>
            <person name="Sonnenschein E.C."/>
            <person name="Bech P.K."/>
        </authorList>
    </citation>
    <scope>NUCLEOTIDE SEQUENCE [LARGE SCALE GENOMIC DNA]</scope>
    <source>
        <strain evidence="5">S2897</strain>
    </source>
</reference>
<proteinExistence type="inferred from homology"/>
<evidence type="ECO:0000313" key="5">
    <source>
        <dbReference type="Proteomes" id="UP000305874"/>
    </source>
</evidence>
<dbReference type="EMBL" id="PNCG01000002">
    <property type="protein sequence ID" value="TMP88492.1"/>
    <property type="molecule type" value="Genomic_DNA"/>
</dbReference>
<dbReference type="InterPro" id="IPR008258">
    <property type="entry name" value="Transglycosylase_SLT_dom_1"/>
</dbReference>
<dbReference type="Gene3D" id="1.10.530.10">
    <property type="match status" value="1"/>
</dbReference>
<evidence type="ECO:0000313" key="4">
    <source>
        <dbReference type="EMBL" id="TMP88492.1"/>
    </source>
</evidence>
<dbReference type="RefSeq" id="WP_022946520.1">
    <property type="nucleotide sequence ID" value="NZ_CP023396.1"/>
</dbReference>
<gene>
    <name evidence="4" type="ORF">CWC05_03425</name>
</gene>
<sequence length="224" mass="25217">MLLTRIIFASSIWMACSISAFGANDPVIYHYYNSEGIAVFTDQKPKVSGFRVVEVKCQRCEQSRYQSWYSTPLHPYKFRQTLYEEALKNDLDVALLQAIVHAESGFNPNAQSHKGAKGLMQLMPLLVKAYNIDNPFDPDSNIAAGSAYFAKLLKRFKGNTKLAAAAYNAGPGNVAHYSGVPPFQQTRDFVKRVDILHNRYRQHQQLLTLTVPRQYPNGLLSAAR</sequence>
<comment type="similarity">
    <text evidence="1">Belongs to the transglycosylase Slt family.</text>
</comment>
<dbReference type="PANTHER" id="PTHR37423:SF2">
    <property type="entry name" value="MEMBRANE-BOUND LYTIC MUREIN TRANSGLYCOSYLASE C"/>
    <property type="match status" value="1"/>
</dbReference>
<name>A0A5S3Z8B1_9GAMM</name>
<dbReference type="SUPFAM" id="SSF53955">
    <property type="entry name" value="Lysozyme-like"/>
    <property type="match status" value="1"/>
</dbReference>